<dbReference type="EMBL" id="QZVS01000063">
    <property type="protein sequence ID" value="RJT90185.1"/>
    <property type="molecule type" value="Genomic_DNA"/>
</dbReference>
<gene>
    <name evidence="1" type="ORF">D6T64_04490</name>
</gene>
<organism evidence="1 2">
    <name type="scientific">Cryobacterium melibiosiphilum</name>
    <dbReference type="NCBI Taxonomy" id="995039"/>
    <lineage>
        <taxon>Bacteria</taxon>
        <taxon>Bacillati</taxon>
        <taxon>Actinomycetota</taxon>
        <taxon>Actinomycetes</taxon>
        <taxon>Micrococcales</taxon>
        <taxon>Microbacteriaceae</taxon>
        <taxon>Cryobacterium</taxon>
    </lineage>
</organism>
<accession>A0A3A5MMF8</accession>
<keyword evidence="2" id="KW-1185">Reference proteome</keyword>
<protein>
    <submittedName>
        <fullName evidence="1">Uncharacterized protein</fullName>
    </submittedName>
</protein>
<reference evidence="1 2" key="1">
    <citation type="submission" date="2018-09" db="EMBL/GenBank/DDBJ databases">
        <title>Novel species of Cryobacterium.</title>
        <authorList>
            <person name="Liu Q."/>
            <person name="Xin Y.-H."/>
        </authorList>
    </citation>
    <scope>NUCLEOTIDE SEQUENCE [LARGE SCALE GENOMIC DNA]</scope>
    <source>
        <strain evidence="1 2">Hh39</strain>
    </source>
</reference>
<sequence length="117" mass="12553">MGVLDMATGQTGKKIDARERARLARTRVDQVRAERDNKIEATLAEFFTAGDEREALIVQLAALENTMGNTLTSLFDLGENASRVADLTALPAKEVKRIRALATATPAAPALPQTSTS</sequence>
<dbReference type="AlphaFoldDB" id="A0A3A5MMF8"/>
<name>A0A3A5MMF8_9MICO</name>
<proteinExistence type="predicted"/>
<comment type="caution">
    <text evidence="1">The sequence shown here is derived from an EMBL/GenBank/DDBJ whole genome shotgun (WGS) entry which is preliminary data.</text>
</comment>
<evidence type="ECO:0000313" key="1">
    <source>
        <dbReference type="EMBL" id="RJT90185.1"/>
    </source>
</evidence>
<dbReference type="Proteomes" id="UP000272015">
    <property type="component" value="Unassembled WGS sequence"/>
</dbReference>
<evidence type="ECO:0000313" key="2">
    <source>
        <dbReference type="Proteomes" id="UP000272015"/>
    </source>
</evidence>